<dbReference type="CDD" id="cd10548">
    <property type="entry name" value="cupin_CDO"/>
    <property type="match status" value="1"/>
</dbReference>
<dbReference type="RefSeq" id="WP_380966352.1">
    <property type="nucleotide sequence ID" value="NZ_JBHTCO010000015.1"/>
</dbReference>
<dbReference type="InterPro" id="IPR014710">
    <property type="entry name" value="RmlC-like_jellyroll"/>
</dbReference>
<dbReference type="Gene3D" id="2.60.120.10">
    <property type="entry name" value="Jelly Rolls"/>
    <property type="match status" value="1"/>
</dbReference>
<proteinExistence type="inferred from homology"/>
<evidence type="ECO:0000256" key="3">
    <source>
        <dbReference type="ARBA" id="ARBA00022964"/>
    </source>
</evidence>
<dbReference type="Pfam" id="PF05995">
    <property type="entry name" value="CDO_I"/>
    <property type="match status" value="1"/>
</dbReference>
<protein>
    <submittedName>
        <fullName evidence="6">Cysteine dioxygenase</fullName>
    </submittedName>
</protein>
<keyword evidence="7" id="KW-1185">Reference proteome</keyword>
<dbReference type="EMBL" id="JBHTCO010000015">
    <property type="protein sequence ID" value="MFC7393736.1"/>
    <property type="molecule type" value="Genomic_DNA"/>
</dbReference>
<dbReference type="InterPro" id="IPR010300">
    <property type="entry name" value="CDO_1"/>
</dbReference>
<dbReference type="PANTHER" id="PTHR12918">
    <property type="entry name" value="CYSTEINE DIOXYGENASE"/>
    <property type="match status" value="1"/>
</dbReference>
<gene>
    <name evidence="6" type="ORF">ACFQRG_12300</name>
</gene>
<reference evidence="7" key="1">
    <citation type="journal article" date="2019" name="Int. J. Syst. Evol. Microbiol.">
        <title>The Global Catalogue of Microorganisms (GCM) 10K type strain sequencing project: providing services to taxonomists for standard genome sequencing and annotation.</title>
        <authorList>
            <consortium name="The Broad Institute Genomics Platform"/>
            <consortium name="The Broad Institute Genome Sequencing Center for Infectious Disease"/>
            <person name="Wu L."/>
            <person name="Ma J."/>
        </authorList>
    </citation>
    <scope>NUCLEOTIDE SEQUENCE [LARGE SCALE GENOMIC DNA]</scope>
    <source>
        <strain evidence="7">CGMCC 1.16305</strain>
    </source>
</reference>
<evidence type="ECO:0000256" key="4">
    <source>
        <dbReference type="ARBA" id="ARBA00023002"/>
    </source>
</evidence>
<dbReference type="GO" id="GO:0051213">
    <property type="term" value="F:dioxygenase activity"/>
    <property type="evidence" value="ECO:0007669"/>
    <property type="project" value="UniProtKB-KW"/>
</dbReference>
<dbReference type="SUPFAM" id="SSF51182">
    <property type="entry name" value="RmlC-like cupins"/>
    <property type="match status" value="1"/>
</dbReference>
<evidence type="ECO:0000256" key="5">
    <source>
        <dbReference type="ARBA" id="ARBA00023004"/>
    </source>
</evidence>
<dbReference type="InterPro" id="IPR011051">
    <property type="entry name" value="RmlC_Cupin_sf"/>
</dbReference>
<accession>A0ABW2Q2P5</accession>
<keyword evidence="3 6" id="KW-0223">Dioxygenase</keyword>
<comment type="caution">
    <text evidence="6">The sequence shown here is derived from an EMBL/GenBank/DDBJ whole genome shotgun (WGS) entry which is preliminary data.</text>
</comment>
<dbReference type="PANTHER" id="PTHR12918:SF1">
    <property type="entry name" value="CYSTEINE DIOXYGENASE TYPE 1"/>
    <property type="match status" value="1"/>
</dbReference>
<dbReference type="Proteomes" id="UP001596505">
    <property type="component" value="Unassembled WGS sequence"/>
</dbReference>
<name>A0ABW2Q2P5_9BACL</name>
<keyword evidence="5" id="KW-0408">Iron</keyword>
<keyword evidence="2" id="KW-0479">Metal-binding</keyword>
<organism evidence="6 7">
    <name type="scientific">Scopulibacillus cellulosilyticus</name>
    <dbReference type="NCBI Taxonomy" id="2665665"/>
    <lineage>
        <taxon>Bacteria</taxon>
        <taxon>Bacillati</taxon>
        <taxon>Bacillota</taxon>
        <taxon>Bacilli</taxon>
        <taxon>Bacillales</taxon>
        <taxon>Sporolactobacillaceae</taxon>
        <taxon>Scopulibacillus</taxon>
    </lineage>
</organism>
<evidence type="ECO:0000313" key="6">
    <source>
        <dbReference type="EMBL" id="MFC7393736.1"/>
    </source>
</evidence>
<evidence type="ECO:0000313" key="7">
    <source>
        <dbReference type="Proteomes" id="UP001596505"/>
    </source>
</evidence>
<sequence length="194" mass="21743">MEHQTNGYTLEDFVGEMTAIVEQNKSDDELVVDAERLVGKLVQSDSWLPPAKRKPSNDSYARHSLYCDPKDRFEVIALVWKPGQRTGLHDHDGTWGAEGVVAGQIKAENFIQLEEISSNVVKLKHSNTIVISQQSTGKLLPPADCHILEAVGDQTAITIHVYGKQLRKFRVFSPLAEEGIYLAEEKQVEYTPKK</sequence>
<evidence type="ECO:0000256" key="1">
    <source>
        <dbReference type="ARBA" id="ARBA00006622"/>
    </source>
</evidence>
<keyword evidence="4" id="KW-0560">Oxidoreductase</keyword>
<comment type="similarity">
    <text evidence="1">Belongs to the cysteine dioxygenase family.</text>
</comment>
<evidence type="ECO:0000256" key="2">
    <source>
        <dbReference type="ARBA" id="ARBA00022723"/>
    </source>
</evidence>